<gene>
    <name evidence="3" type="ordered locus">Dalk_2049</name>
</gene>
<dbReference type="PANTHER" id="PTHR12526">
    <property type="entry name" value="GLYCOSYLTRANSFERASE"/>
    <property type="match status" value="1"/>
</dbReference>
<evidence type="ECO:0000313" key="4">
    <source>
        <dbReference type="Proteomes" id="UP000000739"/>
    </source>
</evidence>
<feature type="domain" description="Glycosyl transferase family 1" evidence="1">
    <location>
        <begin position="180"/>
        <end position="334"/>
    </location>
</feature>
<dbReference type="EMBL" id="CP001322">
    <property type="protein sequence ID" value="ACL03744.1"/>
    <property type="molecule type" value="Genomic_DNA"/>
</dbReference>
<evidence type="ECO:0000259" key="2">
    <source>
        <dbReference type="Pfam" id="PF13439"/>
    </source>
</evidence>
<dbReference type="CAZy" id="GT4">
    <property type="family name" value="Glycosyltransferase Family 4"/>
</dbReference>
<proteinExistence type="predicted"/>
<keyword evidence="4" id="KW-1185">Reference proteome</keyword>
<dbReference type="SUPFAM" id="SSF53756">
    <property type="entry name" value="UDP-Glycosyltransferase/glycogen phosphorylase"/>
    <property type="match status" value="1"/>
</dbReference>
<dbReference type="CDD" id="cd03801">
    <property type="entry name" value="GT4_PimA-like"/>
    <property type="match status" value="1"/>
</dbReference>
<dbReference type="RefSeq" id="WP_015946821.1">
    <property type="nucleotide sequence ID" value="NC_011768.1"/>
</dbReference>
<accession>B8FG64</accession>
<dbReference type="Gene3D" id="3.40.50.2000">
    <property type="entry name" value="Glycogen Phosphorylase B"/>
    <property type="match status" value="2"/>
</dbReference>
<dbReference type="Pfam" id="PF13439">
    <property type="entry name" value="Glyco_transf_4"/>
    <property type="match status" value="1"/>
</dbReference>
<dbReference type="AlphaFoldDB" id="B8FG64"/>
<dbReference type="InterPro" id="IPR001296">
    <property type="entry name" value="Glyco_trans_1"/>
</dbReference>
<evidence type="ECO:0000259" key="1">
    <source>
        <dbReference type="Pfam" id="PF00534"/>
    </source>
</evidence>
<feature type="domain" description="Glycosyltransferase subfamily 4-like N-terminal" evidence="2">
    <location>
        <begin position="15"/>
        <end position="163"/>
    </location>
</feature>
<protein>
    <submittedName>
        <fullName evidence="3">Glycosyl transferase group 1</fullName>
    </submittedName>
</protein>
<organism evidence="3 4">
    <name type="scientific">Desulfatibacillum aliphaticivorans</name>
    <dbReference type="NCBI Taxonomy" id="218208"/>
    <lineage>
        <taxon>Bacteria</taxon>
        <taxon>Pseudomonadati</taxon>
        <taxon>Thermodesulfobacteriota</taxon>
        <taxon>Desulfobacteria</taxon>
        <taxon>Desulfobacterales</taxon>
        <taxon>Desulfatibacillaceae</taxon>
        <taxon>Desulfatibacillum</taxon>
    </lineage>
</organism>
<dbReference type="HOGENOM" id="CLU_009583_2_2_7"/>
<name>B8FG64_DESAL</name>
<evidence type="ECO:0000313" key="3">
    <source>
        <dbReference type="EMBL" id="ACL03744.1"/>
    </source>
</evidence>
<dbReference type="eggNOG" id="COG0438">
    <property type="taxonomic scope" value="Bacteria"/>
</dbReference>
<dbReference type="Proteomes" id="UP000000739">
    <property type="component" value="Chromosome"/>
</dbReference>
<dbReference type="GO" id="GO:0016757">
    <property type="term" value="F:glycosyltransferase activity"/>
    <property type="evidence" value="ECO:0007669"/>
    <property type="project" value="InterPro"/>
</dbReference>
<sequence>MGFRVIFSSPTYGLSGVNTAVSNLIRELNRRGHDARLLLTNPKAPDPMPMPAPHDVPAYFLPARPKATLKARQKALVDYLESLAPCIYVPGYDFDHSCVCPALSEKVMVCGVVHSDDPVHYDHVQRLGASWNAVVCVSRAIAARVQEDPDLASRTHVIPSGVAVTSLRRGPAQPGAILRIIYTGRLIQHQKRIMDLAALTERLEQRHVPYSLTIIGGGPQAEELKNALAPQIKRGVVTLTGTLPNDQVLRRLVEHDALVLTSDFEGTPVSLLEAMAAGCVPVVTDIPSGIPELVEDGVNGFCVPVGDMETFAKRLEFLAHDPELRTKLADQARESIRDSRFSLENVAQDHLDLFEQMARDRDSGAYRREKGKIAPCPNASMGSNLRLTFEKIFRLKR</sequence>
<dbReference type="InterPro" id="IPR028098">
    <property type="entry name" value="Glyco_trans_4-like_N"/>
</dbReference>
<dbReference type="KEGG" id="dal:Dalk_2049"/>
<keyword evidence="3" id="KW-0808">Transferase</keyword>
<reference evidence="3 4" key="1">
    <citation type="journal article" date="2012" name="Environ. Microbiol.">
        <title>The genome sequence of Desulfatibacillum alkenivorans AK-01: a blueprint for anaerobic alkane oxidation.</title>
        <authorList>
            <person name="Callaghan A.V."/>
            <person name="Morris B.E."/>
            <person name="Pereira I.A."/>
            <person name="McInerney M.J."/>
            <person name="Austin R.N."/>
            <person name="Groves J.T."/>
            <person name="Kukor J.J."/>
            <person name="Suflita J.M."/>
            <person name="Young L.Y."/>
            <person name="Zylstra G.J."/>
            <person name="Wawrik B."/>
        </authorList>
    </citation>
    <scope>NUCLEOTIDE SEQUENCE [LARGE SCALE GENOMIC DNA]</scope>
    <source>
        <strain evidence="3 4">AK-01</strain>
    </source>
</reference>
<dbReference type="Pfam" id="PF00534">
    <property type="entry name" value="Glycos_transf_1"/>
    <property type="match status" value="1"/>
</dbReference>